<dbReference type="AlphaFoldDB" id="A0A066XAV1"/>
<keyword evidence="1" id="KW-0472">Membrane</keyword>
<dbReference type="eggNOG" id="ENOG502RS6F">
    <property type="taxonomic scope" value="Eukaryota"/>
</dbReference>
<keyword evidence="1" id="KW-0812">Transmembrane</keyword>
<keyword evidence="3" id="KW-1185">Reference proteome</keyword>
<dbReference type="Gene3D" id="3.90.550.50">
    <property type="match status" value="1"/>
</dbReference>
<gene>
    <name evidence="2" type="ORF">CSUB01_01523</name>
</gene>
<protein>
    <recommendedName>
        <fullName evidence="4">Glycosyltransferase family 31</fullName>
    </recommendedName>
</protein>
<proteinExistence type="predicted"/>
<reference evidence="3" key="1">
    <citation type="journal article" date="2014" name="Genome Announc.">
        <title>Draft genome sequence of Colletotrichum sublineola, a destructive pathogen of cultivated sorghum.</title>
        <authorList>
            <person name="Baroncelli R."/>
            <person name="Sanz-Martin J.M."/>
            <person name="Rech G.E."/>
            <person name="Sukno S.A."/>
            <person name="Thon M.R."/>
        </authorList>
    </citation>
    <scope>NUCLEOTIDE SEQUENCE [LARGE SCALE GENOMIC DNA]</scope>
    <source>
        <strain evidence="3">TX430BB</strain>
    </source>
</reference>
<dbReference type="HOGENOM" id="CLU_356379_0_0_1"/>
<keyword evidence="1" id="KW-1133">Transmembrane helix</keyword>
<dbReference type="Proteomes" id="UP000027238">
    <property type="component" value="Unassembled WGS sequence"/>
</dbReference>
<accession>A0A066XAV1</accession>
<evidence type="ECO:0008006" key="4">
    <source>
        <dbReference type="Google" id="ProtNLM"/>
    </source>
</evidence>
<dbReference type="OrthoDB" id="414175at2759"/>
<name>A0A066XAV1_COLSU</name>
<comment type="caution">
    <text evidence="2">The sequence shown here is derived from an EMBL/GenBank/DDBJ whole genome shotgun (WGS) entry which is preliminary data.</text>
</comment>
<organism evidence="2 3">
    <name type="scientific">Colletotrichum sublineola</name>
    <name type="common">Sorghum anthracnose fungus</name>
    <dbReference type="NCBI Taxonomy" id="1173701"/>
    <lineage>
        <taxon>Eukaryota</taxon>
        <taxon>Fungi</taxon>
        <taxon>Dikarya</taxon>
        <taxon>Ascomycota</taxon>
        <taxon>Pezizomycotina</taxon>
        <taxon>Sordariomycetes</taxon>
        <taxon>Hypocreomycetidae</taxon>
        <taxon>Glomerellales</taxon>
        <taxon>Glomerellaceae</taxon>
        <taxon>Colletotrichum</taxon>
        <taxon>Colletotrichum graminicola species complex</taxon>
    </lineage>
</organism>
<feature type="transmembrane region" description="Helical" evidence="1">
    <location>
        <begin position="25"/>
        <end position="43"/>
    </location>
</feature>
<dbReference type="EMBL" id="JMSE01000969">
    <property type="protein sequence ID" value="KDN66072.1"/>
    <property type="molecule type" value="Genomic_DNA"/>
</dbReference>
<evidence type="ECO:0000313" key="3">
    <source>
        <dbReference type="Proteomes" id="UP000027238"/>
    </source>
</evidence>
<evidence type="ECO:0000313" key="2">
    <source>
        <dbReference type="EMBL" id="KDN66072.1"/>
    </source>
</evidence>
<dbReference type="STRING" id="1173701.A0A066XAV1"/>
<sequence length="787" mass="87503">MGTVDVPFPASKMQPPHGYHNHARALHAATFLLVLLFILIQVVRSRQDGYETIDTDPLVPLVKPGANKITEHDTNYLRVLAERNNLTHTISWVSHRIKAVPEAAERPPMTHIKQRLAGNGFRNLRWDDENVGLKTGEAVSVTPVPKSPSPGGVDASSLLFGVSTSYNRLKYDGDSLIRDWQRWLTDDRGPNGATIVVTLHQATSRQAWEIQQKLQDAGIDAAVVPLNKDLDNTSRYLDMITVLLDVNKALAEQGHPKQYLGLVDDDIFFPTPQQLVARLSKFDASSPYYFGLPSERSDWFVKNDTAVTHGGGAVFFTPPAALIVSHLPCRPPEGFAGNYTRWDSVLHDCVGNHTDLPFHVLPSFYSPADALYTMQASAYDIGVSPLTLRHSRSRHGLNPSRAHLVASVCGEACFLQRFQFGDSWVLVNGHSITHYCSGLDVVPMRGDAELLGPMQYGHEAEMPLGEGIVLSETEERKEVVTWKGMRNVWQFLDAVAVGERGEVWQAYVKRRGTSGFMEGEVDDEDGDGDHLDSVIVLDPSAASDSFQSFSPVLGPDLEGDLPVSPLLARPRDPLPPELPLHQPDHWRVRLAHRRRDPVELRAPVLDAREPPLDGQPDRLCREPPPPVRRADHGAHVAHAHLSPALALTFVDPAEPREPNANALIPRTALDVYEQQVHPPRPADDPPARVVQDRRRCRALAHPADDAYRHLGRDRRGVRVVFCVLRVREHGRYGGRVTGFQGAEEDRMGRRAEQRREVGCLFCRHGYGLIYSVLKSALDREPDGLPGE</sequence>
<evidence type="ECO:0000256" key="1">
    <source>
        <dbReference type="SAM" id="Phobius"/>
    </source>
</evidence>